<keyword evidence="3" id="KW-0805">Transcription regulation</keyword>
<dbReference type="EMBL" id="WJXA01000009">
    <property type="protein sequence ID" value="KAF7133200.1"/>
    <property type="molecule type" value="Genomic_DNA"/>
</dbReference>
<keyword evidence="5" id="KW-0539">Nucleus</keyword>
<dbReference type="InterPro" id="IPR021629">
    <property type="entry name" value="Mediator_Med23"/>
</dbReference>
<proteinExistence type="inferred from homology"/>
<comment type="subcellular location">
    <subcellularLocation>
        <location evidence="1">Nucleus</location>
    </subcellularLocation>
</comment>
<dbReference type="OrthoDB" id="9982951at2759"/>
<keyword evidence="8" id="KW-1185">Reference proteome</keyword>
<evidence type="ECO:0000313" key="8">
    <source>
        <dbReference type="Proteomes" id="UP000626092"/>
    </source>
</evidence>
<dbReference type="PANTHER" id="PTHR12691:SF10">
    <property type="entry name" value="MEDIATOR OF RNA POLYMERASE II TRANSCRIPTION SUBUNIT 23"/>
    <property type="match status" value="1"/>
</dbReference>
<reference evidence="7" key="1">
    <citation type="submission" date="2019-11" db="EMBL/GenBank/DDBJ databases">
        <authorList>
            <person name="Liu Y."/>
            <person name="Hou J."/>
            <person name="Li T.-Q."/>
            <person name="Guan C.-H."/>
            <person name="Wu X."/>
            <person name="Wu H.-Z."/>
            <person name="Ling F."/>
            <person name="Zhang R."/>
            <person name="Shi X.-G."/>
            <person name="Ren J.-P."/>
            <person name="Chen E.-F."/>
            <person name="Sun J.-M."/>
        </authorList>
    </citation>
    <scope>NUCLEOTIDE SEQUENCE</scope>
    <source>
        <strain evidence="7">Adult_tree_wgs_1</strain>
        <tissue evidence="7">Leaves</tissue>
    </source>
</reference>
<comment type="similarity">
    <text evidence="2">Belongs to the Mediator complex subunit 23 family.</text>
</comment>
<feature type="compositionally biased region" description="Polar residues" evidence="6">
    <location>
        <begin position="1195"/>
        <end position="1215"/>
    </location>
</feature>
<evidence type="ECO:0008006" key="9">
    <source>
        <dbReference type="Google" id="ProtNLM"/>
    </source>
</evidence>
<gene>
    <name evidence="7" type="ORF">RHSIM_Rhsim09G0063500</name>
</gene>
<evidence type="ECO:0000313" key="7">
    <source>
        <dbReference type="EMBL" id="KAF7133200.1"/>
    </source>
</evidence>
<accession>A0A834LEV0</accession>
<dbReference type="PANTHER" id="PTHR12691">
    <property type="entry name" value="MEDIATOR OF RNA POLYMERASE II TRANSCRIPTION SUBUNIT 23"/>
    <property type="match status" value="1"/>
</dbReference>
<dbReference type="GO" id="GO:0010628">
    <property type="term" value="P:positive regulation of gene expression"/>
    <property type="evidence" value="ECO:0007669"/>
    <property type="project" value="TreeGrafter"/>
</dbReference>
<evidence type="ECO:0000256" key="2">
    <source>
        <dbReference type="ARBA" id="ARBA00010222"/>
    </source>
</evidence>
<evidence type="ECO:0000256" key="6">
    <source>
        <dbReference type="SAM" id="MobiDB-lite"/>
    </source>
</evidence>
<dbReference type="GO" id="GO:0006357">
    <property type="term" value="P:regulation of transcription by RNA polymerase II"/>
    <property type="evidence" value="ECO:0007669"/>
    <property type="project" value="TreeGrafter"/>
</dbReference>
<dbReference type="Pfam" id="PF11573">
    <property type="entry name" value="Med23"/>
    <property type="match status" value="1"/>
</dbReference>
<evidence type="ECO:0000256" key="1">
    <source>
        <dbReference type="ARBA" id="ARBA00004123"/>
    </source>
</evidence>
<protein>
    <recommendedName>
        <fullName evidence="9">Mediator of RNA polymerase II transcription subunit 23</fullName>
    </recommendedName>
</protein>
<evidence type="ECO:0000256" key="3">
    <source>
        <dbReference type="ARBA" id="ARBA00023015"/>
    </source>
</evidence>
<sequence length="1480" mass="165573">MHRLLLPRHQAFGHQPSKPFLPPRVAHRSGLILAICLIIDLPNKDKYMDEVLFVHGEYDFDIHGSDPLVGVANYRRGSDDGDDVVDGGNQSKKAKVVGGVERPNQASGKATTNHVTWLLAQIIRVELVMNALNSDSRKVETTRKILSFHKEDRTSDPNNPQSILLDFISSCQNLRIWSLNTSTREYLNNEQLQKGKQIDEWWRQVSKGDRMMDYMTLDDRSIGMFWVVSYTMAQPACETVMTWLTSAGLTELLPGSNLQSNDRLMVMREVCPLPVSLLSGFSINLLMKLAFQMEDSMFSGQVVPSIAMIETYVRMLLLAPHALFRSHLSRVDLGSPESRRGSTESGKGRRWLVMAGKGHTVTGLWLVLDKPICITYPGVVIYPFDVPVQSLTTQWGPLMLMQSLSYGLLEISIARLLEISIARVGLFWLLSFSLESSSNTFLVTIGHFGVILLCHFTLMYLAHLSQRNPALLNRPGASLLVLEILNYRLLSLYRYQGKSKNLMYDITKIISTLKGKRGDHRILRLAENLCMNLIFSLREFFFAKKEGKGPTEFTETLNRITITTLAIIIKTRGIAEAEQVLYLPTMVEQILATSQHTWSEKTLRYFPPILRDALSGRIDKRGLAIQTWQQVTKMLYYAGSNVIGFYLSLMWQREAPLGLGYFDRVWEEDEICHTRYWWGAGAGSACMLAETTVIHQCTQLLSPSADPSYVVTYISHSFPQHRKYLCAGAWILMHGHPENINNANLGRVLREFSPEEVTDNIYTMVDVLLHHIQLELQHGHSLQELISKASTNLAFFIWTNELLPLDILLLALIDRDDDPHALRIAVAVDAPLVMAEHVNMYDWNDGEVFEVGASLQEESLCGGSCSLVLAQEESWIRRSLQYLHVVGVVFVSMTKSEKIEPKALKLLCFSKVLLPKMSAEINLLENKELQQRVKFYLNRGPPEHWLFSGLFKRVELQKALGNHLSWKERYPVFFDDIVARLLPVIPVIIYRLIENDATDFADRVLQLYSTFLHHYPLNFTFVRDILAYFYSHLPGKLILRLLNVLDLKKIPFSESFPQHINTSNAAICPPLDYFATLLLGLVNNVIPPIYNSSKSGSLGEASSNSLRAHNKTSASSLAGSTNVSEGQRAFYQIQDPGTHTQLILETAVIEILSLPITASQIVSSLVQIVVHIQPTLIQSSNGLHGAPNGVGQGSVLPTSPSGGSTDSMGASRSTPSISGINTSNFVSRSGYTCQQLSCLLIQSCGLLLAQLPMDFHVQLYMEASRIIKESWWLTDGKRSLGELDSAVGYALLDPTWAAQDNTSTAIGNIVALLHSFFSNLPQEWLDGTHLIIKHLRPVTSVAVLRIAFRVIGPLLPRLANAHALFSKFITVGNEFRSGTMLSLVLSIMVDVFGKNSTPSTPVEAADIADLIDFLHHIVHYEGQGGPVQTNSKPRPDILALCGRALENLRPDVQHLLSHLKIDANSSIYAATHLKQVQNPS</sequence>
<evidence type="ECO:0000256" key="5">
    <source>
        <dbReference type="ARBA" id="ARBA00023242"/>
    </source>
</evidence>
<feature type="region of interest" description="Disordered" evidence="6">
    <location>
        <begin position="1188"/>
        <end position="1215"/>
    </location>
</feature>
<organism evidence="7 8">
    <name type="scientific">Rhododendron simsii</name>
    <name type="common">Sims's rhododendron</name>
    <dbReference type="NCBI Taxonomy" id="118357"/>
    <lineage>
        <taxon>Eukaryota</taxon>
        <taxon>Viridiplantae</taxon>
        <taxon>Streptophyta</taxon>
        <taxon>Embryophyta</taxon>
        <taxon>Tracheophyta</taxon>
        <taxon>Spermatophyta</taxon>
        <taxon>Magnoliopsida</taxon>
        <taxon>eudicotyledons</taxon>
        <taxon>Gunneridae</taxon>
        <taxon>Pentapetalae</taxon>
        <taxon>asterids</taxon>
        <taxon>Ericales</taxon>
        <taxon>Ericaceae</taxon>
        <taxon>Ericoideae</taxon>
        <taxon>Rhodoreae</taxon>
        <taxon>Rhododendron</taxon>
    </lineage>
</organism>
<dbReference type="GO" id="GO:0016592">
    <property type="term" value="C:mediator complex"/>
    <property type="evidence" value="ECO:0007669"/>
    <property type="project" value="TreeGrafter"/>
</dbReference>
<comment type="caution">
    <text evidence="7">The sequence shown here is derived from an EMBL/GenBank/DDBJ whole genome shotgun (WGS) entry which is preliminary data.</text>
</comment>
<dbReference type="GO" id="GO:0005667">
    <property type="term" value="C:transcription regulator complex"/>
    <property type="evidence" value="ECO:0007669"/>
    <property type="project" value="TreeGrafter"/>
</dbReference>
<evidence type="ECO:0000256" key="4">
    <source>
        <dbReference type="ARBA" id="ARBA00023163"/>
    </source>
</evidence>
<name>A0A834LEV0_RHOSS</name>
<dbReference type="Proteomes" id="UP000626092">
    <property type="component" value="Unassembled WGS sequence"/>
</dbReference>
<keyword evidence="4" id="KW-0804">Transcription</keyword>